<dbReference type="InterPro" id="IPR008949">
    <property type="entry name" value="Isoprenoid_synthase_dom_sf"/>
</dbReference>
<dbReference type="GO" id="GO:1990234">
    <property type="term" value="C:transferase complex"/>
    <property type="evidence" value="ECO:0007669"/>
    <property type="project" value="TreeGrafter"/>
</dbReference>
<dbReference type="SUPFAM" id="SSF48576">
    <property type="entry name" value="Terpenoid synthases"/>
    <property type="match status" value="1"/>
</dbReference>
<comment type="cofactor">
    <cofactor evidence="1">
        <name>Mg(2+)</name>
        <dbReference type="ChEBI" id="CHEBI:18420"/>
    </cofactor>
</comment>
<keyword evidence="6" id="KW-0414">Isoprene biosynthesis</keyword>
<dbReference type="PANTHER" id="PTHR12001:SF69">
    <property type="entry name" value="ALL TRANS-POLYPRENYL-DIPHOSPHATE SYNTHASE PDSS1"/>
    <property type="match status" value="1"/>
</dbReference>
<gene>
    <name evidence="8" type="ORF">LSINAPIS_LOCUS8831</name>
</gene>
<evidence type="ECO:0000313" key="9">
    <source>
        <dbReference type="Proteomes" id="UP000324832"/>
    </source>
</evidence>
<dbReference type="GO" id="GO:0042811">
    <property type="term" value="P:pheromone biosynthetic process"/>
    <property type="evidence" value="ECO:0007669"/>
    <property type="project" value="UniProtKB-ARBA"/>
</dbReference>
<evidence type="ECO:0000313" key="8">
    <source>
        <dbReference type="EMBL" id="VVC97590.1"/>
    </source>
</evidence>
<evidence type="ECO:0000256" key="5">
    <source>
        <dbReference type="ARBA" id="ARBA00022842"/>
    </source>
</evidence>
<dbReference type="CDD" id="cd00685">
    <property type="entry name" value="Trans_IPPS_HT"/>
    <property type="match status" value="1"/>
</dbReference>
<dbReference type="GO" id="GO:0046872">
    <property type="term" value="F:metal ion binding"/>
    <property type="evidence" value="ECO:0007669"/>
    <property type="project" value="UniProtKB-KW"/>
</dbReference>
<dbReference type="PROSITE" id="PS00723">
    <property type="entry name" value="POLYPRENYL_SYNTHASE_1"/>
    <property type="match status" value="1"/>
</dbReference>
<organism evidence="8 9">
    <name type="scientific">Leptidea sinapis</name>
    <dbReference type="NCBI Taxonomy" id="189913"/>
    <lineage>
        <taxon>Eukaryota</taxon>
        <taxon>Metazoa</taxon>
        <taxon>Ecdysozoa</taxon>
        <taxon>Arthropoda</taxon>
        <taxon>Hexapoda</taxon>
        <taxon>Insecta</taxon>
        <taxon>Pterygota</taxon>
        <taxon>Neoptera</taxon>
        <taxon>Endopterygota</taxon>
        <taxon>Lepidoptera</taxon>
        <taxon>Glossata</taxon>
        <taxon>Ditrysia</taxon>
        <taxon>Papilionoidea</taxon>
        <taxon>Pieridae</taxon>
        <taxon>Dismorphiinae</taxon>
        <taxon>Leptidea</taxon>
    </lineage>
</organism>
<dbReference type="GO" id="GO:0004659">
    <property type="term" value="F:prenyltransferase activity"/>
    <property type="evidence" value="ECO:0007669"/>
    <property type="project" value="InterPro"/>
</dbReference>
<dbReference type="GO" id="GO:0008299">
    <property type="term" value="P:isoprenoid biosynthetic process"/>
    <property type="evidence" value="ECO:0007669"/>
    <property type="project" value="UniProtKB-KW"/>
</dbReference>
<dbReference type="InterPro" id="IPR033749">
    <property type="entry name" value="Polyprenyl_synt_CS"/>
</dbReference>
<comment type="similarity">
    <text evidence="2">Belongs to the FPP/GGPP synthase family.</text>
</comment>
<evidence type="ECO:0000256" key="6">
    <source>
        <dbReference type="ARBA" id="ARBA00023229"/>
    </source>
</evidence>
<reference evidence="8 9" key="1">
    <citation type="submission" date="2017-07" db="EMBL/GenBank/DDBJ databases">
        <authorList>
            <person name="Talla V."/>
            <person name="Backstrom N."/>
        </authorList>
    </citation>
    <scope>NUCLEOTIDE SEQUENCE [LARGE SCALE GENOMIC DNA]</scope>
</reference>
<evidence type="ECO:0008006" key="10">
    <source>
        <dbReference type="Google" id="ProtNLM"/>
    </source>
</evidence>
<evidence type="ECO:0000256" key="3">
    <source>
        <dbReference type="ARBA" id="ARBA00022679"/>
    </source>
</evidence>
<evidence type="ECO:0000256" key="4">
    <source>
        <dbReference type="ARBA" id="ARBA00022723"/>
    </source>
</evidence>
<evidence type="ECO:0000256" key="7">
    <source>
        <dbReference type="SAM" id="MobiDB-lite"/>
    </source>
</evidence>
<proteinExistence type="inferred from homology"/>
<feature type="region of interest" description="Disordered" evidence="7">
    <location>
        <begin position="1"/>
        <end position="24"/>
    </location>
</feature>
<dbReference type="Gene3D" id="1.10.600.10">
    <property type="entry name" value="Farnesyl Diphosphate Synthase"/>
    <property type="match status" value="2"/>
</dbReference>
<keyword evidence="3" id="KW-0808">Transferase</keyword>
<feature type="compositionally biased region" description="Polar residues" evidence="7">
    <location>
        <begin position="15"/>
        <end position="24"/>
    </location>
</feature>
<sequence length="213" mass="23661">MPGTMSAGTMRRLASSMQSTSTGSLPDYGAQIVDPYRLLEDDLHGIYEDIRSELERNTNQPELNTIATYYFDGQGKALRPMVAILMAKAVAMISEMIHSASLIHDDVIDQSDFRRGKPSVNVLWNHKKVVTDLVQGEFMQLGSKETENERFAHYLTKTYRKTASLIANSVKAVALLSGADETTSELAFQYGRNLGLSFQLVDDLLDFVSSIQS</sequence>
<evidence type="ECO:0000256" key="2">
    <source>
        <dbReference type="ARBA" id="ARBA00006706"/>
    </source>
</evidence>
<dbReference type="PROSITE" id="PS00444">
    <property type="entry name" value="POLYPRENYL_SYNTHASE_2"/>
    <property type="match status" value="1"/>
</dbReference>
<dbReference type="GO" id="GO:0006744">
    <property type="term" value="P:ubiquinone biosynthetic process"/>
    <property type="evidence" value="ECO:0007669"/>
    <property type="project" value="TreeGrafter"/>
</dbReference>
<evidence type="ECO:0000256" key="1">
    <source>
        <dbReference type="ARBA" id="ARBA00001946"/>
    </source>
</evidence>
<dbReference type="PANTHER" id="PTHR12001">
    <property type="entry name" value="GERANYLGERANYL PYROPHOSPHATE SYNTHASE"/>
    <property type="match status" value="1"/>
</dbReference>
<protein>
    <recommendedName>
        <fullName evidence="10">Polyprenyl synthetase family protein</fullName>
    </recommendedName>
</protein>
<dbReference type="InterPro" id="IPR000092">
    <property type="entry name" value="Polyprenyl_synt"/>
</dbReference>
<keyword evidence="4" id="KW-0479">Metal-binding</keyword>
<name>A0A5E4QH36_9NEOP</name>
<dbReference type="AlphaFoldDB" id="A0A5E4QH36"/>
<dbReference type="Proteomes" id="UP000324832">
    <property type="component" value="Unassembled WGS sequence"/>
</dbReference>
<keyword evidence="9" id="KW-1185">Reference proteome</keyword>
<dbReference type="GO" id="GO:0005739">
    <property type="term" value="C:mitochondrion"/>
    <property type="evidence" value="ECO:0007669"/>
    <property type="project" value="TreeGrafter"/>
</dbReference>
<accession>A0A5E4QH36</accession>
<dbReference type="EMBL" id="FZQP02003223">
    <property type="protein sequence ID" value="VVC97590.1"/>
    <property type="molecule type" value="Genomic_DNA"/>
</dbReference>
<keyword evidence="5" id="KW-0460">Magnesium</keyword>
<dbReference type="Pfam" id="PF00348">
    <property type="entry name" value="polyprenyl_synt"/>
    <property type="match status" value="1"/>
</dbReference>